<evidence type="ECO:0000256" key="2">
    <source>
        <dbReference type="ARBA" id="ARBA00008954"/>
    </source>
</evidence>
<comment type="similarity">
    <text evidence="2 6">Belongs to the class-III pyridoxal-phosphate-dependent aminotransferase family.</text>
</comment>
<dbReference type="GO" id="GO:0008483">
    <property type="term" value="F:transaminase activity"/>
    <property type="evidence" value="ECO:0007669"/>
    <property type="project" value="UniProtKB-KW"/>
</dbReference>
<dbReference type="InterPro" id="IPR049704">
    <property type="entry name" value="Aminotrans_3_PPA_site"/>
</dbReference>
<evidence type="ECO:0000313" key="7">
    <source>
        <dbReference type="EMBL" id="CAG8442857.1"/>
    </source>
</evidence>
<reference evidence="7" key="1">
    <citation type="submission" date="2021-06" db="EMBL/GenBank/DDBJ databases">
        <authorList>
            <person name="Kallberg Y."/>
            <person name="Tangrot J."/>
            <person name="Rosling A."/>
        </authorList>
    </citation>
    <scope>NUCLEOTIDE SEQUENCE</scope>
    <source>
        <strain evidence="7">FL130A</strain>
    </source>
</reference>
<dbReference type="InterPro" id="IPR050103">
    <property type="entry name" value="Class-III_PLP-dep_AT"/>
</dbReference>
<dbReference type="GO" id="GO:0042802">
    <property type="term" value="F:identical protein binding"/>
    <property type="evidence" value="ECO:0007669"/>
    <property type="project" value="TreeGrafter"/>
</dbReference>
<accession>A0A9N8V7G3</accession>
<evidence type="ECO:0000256" key="6">
    <source>
        <dbReference type="RuleBase" id="RU003560"/>
    </source>
</evidence>
<dbReference type="PANTHER" id="PTHR11986">
    <property type="entry name" value="AMINOTRANSFERASE CLASS III"/>
    <property type="match status" value="1"/>
</dbReference>
<dbReference type="AlphaFoldDB" id="A0A9N8V7G3"/>
<comment type="caution">
    <text evidence="7">The sequence shown here is derived from an EMBL/GenBank/DDBJ whole genome shotgun (WGS) entry which is preliminary data.</text>
</comment>
<dbReference type="Proteomes" id="UP000789508">
    <property type="component" value="Unassembled WGS sequence"/>
</dbReference>
<dbReference type="EMBL" id="CAJVPS010000027">
    <property type="protein sequence ID" value="CAG8442857.1"/>
    <property type="molecule type" value="Genomic_DNA"/>
</dbReference>
<dbReference type="Gene3D" id="3.90.1150.10">
    <property type="entry name" value="Aspartate Aminotransferase, domain 1"/>
    <property type="match status" value="1"/>
</dbReference>
<dbReference type="PANTHER" id="PTHR11986:SF79">
    <property type="entry name" value="ACETYLORNITHINE AMINOTRANSFERASE, MITOCHONDRIAL"/>
    <property type="match status" value="1"/>
</dbReference>
<evidence type="ECO:0000256" key="5">
    <source>
        <dbReference type="ARBA" id="ARBA00022898"/>
    </source>
</evidence>
<comment type="cofactor">
    <cofactor evidence="1">
        <name>pyridoxal 5'-phosphate</name>
        <dbReference type="ChEBI" id="CHEBI:597326"/>
    </cofactor>
</comment>
<dbReference type="PROSITE" id="PS00600">
    <property type="entry name" value="AA_TRANSFER_CLASS_3"/>
    <property type="match status" value="1"/>
</dbReference>
<dbReference type="GO" id="GO:0030170">
    <property type="term" value="F:pyridoxal phosphate binding"/>
    <property type="evidence" value="ECO:0007669"/>
    <property type="project" value="InterPro"/>
</dbReference>
<dbReference type="CDD" id="cd00610">
    <property type="entry name" value="OAT_like"/>
    <property type="match status" value="1"/>
</dbReference>
<sequence>MSNIKNLLEISTRHLARGILRKSELVVDRARGVWIWTVDGKKYLDFTTGIGVTSTGHNHPKVVKAVQDQVANLIHGQVNIVLHKPMLDLITRLIPMMPSRELDSFFFANSGAEAVENSIKLARAATKKQNIIVFQGSFHGRTIGTLALTNSNTIYKAGYGSSMPGVHVAPYPYCIQCPAHQASPKTYNTTNCCSYPITQLQLLLKQQTAPQDTAAVLIEPILGEGGYVAPPANFLGEVRKICTENNILLIADEVQSGFGRTGKMFAVEHYNVVPDIMVMAKGIASGFPLSAIAARKELTDTQAPGSMGGTYVGNPVACAAASATLDVIKEEQLFENSTKISVDIRGLGLMIGIEFQNAPPGFAAAITKEALEEHNLILLTAGISEILRLIPPLNVTKEEVEDGMQRFNKTVKSVVEKWRSEGKLQ</sequence>
<dbReference type="Gene3D" id="3.40.640.10">
    <property type="entry name" value="Type I PLP-dependent aspartate aminotransferase-like (Major domain)"/>
    <property type="match status" value="1"/>
</dbReference>
<dbReference type="InterPro" id="IPR015422">
    <property type="entry name" value="PyrdxlP-dep_Trfase_small"/>
</dbReference>
<dbReference type="OrthoDB" id="5419315at2759"/>
<keyword evidence="4" id="KW-0808">Transferase</keyword>
<protein>
    <submittedName>
        <fullName evidence="7">9272_t:CDS:1</fullName>
    </submittedName>
</protein>
<keyword evidence="8" id="KW-1185">Reference proteome</keyword>
<dbReference type="FunFam" id="3.40.640.10:FF:000013">
    <property type="entry name" value="4-aminobutyrate aminotransferase"/>
    <property type="match status" value="1"/>
</dbReference>
<dbReference type="Pfam" id="PF00202">
    <property type="entry name" value="Aminotran_3"/>
    <property type="match status" value="1"/>
</dbReference>
<dbReference type="InterPro" id="IPR015424">
    <property type="entry name" value="PyrdxlP-dep_Trfase"/>
</dbReference>
<evidence type="ECO:0000256" key="3">
    <source>
        <dbReference type="ARBA" id="ARBA00022576"/>
    </source>
</evidence>
<proteinExistence type="inferred from homology"/>
<evidence type="ECO:0000256" key="4">
    <source>
        <dbReference type="ARBA" id="ARBA00022679"/>
    </source>
</evidence>
<dbReference type="InterPro" id="IPR015421">
    <property type="entry name" value="PyrdxlP-dep_Trfase_major"/>
</dbReference>
<evidence type="ECO:0000313" key="8">
    <source>
        <dbReference type="Proteomes" id="UP000789508"/>
    </source>
</evidence>
<dbReference type="InterPro" id="IPR005814">
    <property type="entry name" value="Aminotrans_3"/>
</dbReference>
<keyword evidence="3" id="KW-0032">Aminotransferase</keyword>
<keyword evidence="5 6" id="KW-0663">Pyridoxal phosphate</keyword>
<gene>
    <name evidence="7" type="ORF">ALEPTO_LOCUS455</name>
</gene>
<dbReference type="SUPFAM" id="SSF53383">
    <property type="entry name" value="PLP-dependent transferases"/>
    <property type="match status" value="1"/>
</dbReference>
<evidence type="ECO:0000256" key="1">
    <source>
        <dbReference type="ARBA" id="ARBA00001933"/>
    </source>
</evidence>
<name>A0A9N8V7G3_9GLOM</name>
<organism evidence="7 8">
    <name type="scientific">Ambispora leptoticha</name>
    <dbReference type="NCBI Taxonomy" id="144679"/>
    <lineage>
        <taxon>Eukaryota</taxon>
        <taxon>Fungi</taxon>
        <taxon>Fungi incertae sedis</taxon>
        <taxon>Mucoromycota</taxon>
        <taxon>Glomeromycotina</taxon>
        <taxon>Glomeromycetes</taxon>
        <taxon>Archaeosporales</taxon>
        <taxon>Ambisporaceae</taxon>
        <taxon>Ambispora</taxon>
    </lineage>
</organism>